<dbReference type="EMBL" id="OV170233">
    <property type="protein sequence ID" value="CAH0718824.1"/>
    <property type="molecule type" value="Genomic_DNA"/>
</dbReference>
<dbReference type="OrthoDB" id="7490445at2759"/>
<accession>A0A8J9Y4S0</accession>
<name>A0A8J9Y4S0_9NEOP</name>
<keyword evidence="3" id="KW-1185">Reference proteome</keyword>
<sequence>MTDESEAGRRARAPPPRPTVRPEPRPRTLPPRLIRPSEHLAMVEQARERRPPPLMPSVTVVQGPTRIQGPKHRQSLPTQSLSGYHATKSHSVTQGAMQGPHSMQGSSPQVPHAMQGTSMQVHPVIHPPPVVQGPRPPPPPPVPRPYVPPPTRMPAPMAINPVTRLPQPRRDIQTSPTTGKRNAEAGPIRNGLGKDPMWKHTYVGDTFVGKLKYGNDYQNDDIALFIESNINTERIAI</sequence>
<protein>
    <submittedName>
        <fullName evidence="2">Uncharacterized protein</fullName>
    </submittedName>
</protein>
<organism evidence="2 3">
    <name type="scientific">Brenthis ino</name>
    <name type="common">lesser marbled fritillary</name>
    <dbReference type="NCBI Taxonomy" id="405034"/>
    <lineage>
        <taxon>Eukaryota</taxon>
        <taxon>Metazoa</taxon>
        <taxon>Ecdysozoa</taxon>
        <taxon>Arthropoda</taxon>
        <taxon>Hexapoda</taxon>
        <taxon>Insecta</taxon>
        <taxon>Pterygota</taxon>
        <taxon>Neoptera</taxon>
        <taxon>Endopterygota</taxon>
        <taxon>Lepidoptera</taxon>
        <taxon>Glossata</taxon>
        <taxon>Ditrysia</taxon>
        <taxon>Papilionoidea</taxon>
        <taxon>Nymphalidae</taxon>
        <taxon>Heliconiinae</taxon>
        <taxon>Argynnini</taxon>
        <taxon>Brenthis</taxon>
    </lineage>
</organism>
<feature type="non-terminal residue" evidence="2">
    <location>
        <position position="237"/>
    </location>
</feature>
<feature type="compositionally biased region" description="Polar residues" evidence="1">
    <location>
        <begin position="89"/>
        <end position="114"/>
    </location>
</feature>
<dbReference type="AlphaFoldDB" id="A0A8J9Y4S0"/>
<feature type="region of interest" description="Disordered" evidence="1">
    <location>
        <begin position="1"/>
        <end position="114"/>
    </location>
</feature>
<evidence type="ECO:0000256" key="1">
    <source>
        <dbReference type="SAM" id="MobiDB-lite"/>
    </source>
</evidence>
<evidence type="ECO:0000313" key="2">
    <source>
        <dbReference type="EMBL" id="CAH0718824.1"/>
    </source>
</evidence>
<gene>
    <name evidence="2" type="ORF">BINO364_LOCUS5244</name>
</gene>
<evidence type="ECO:0000313" key="3">
    <source>
        <dbReference type="Proteomes" id="UP000838878"/>
    </source>
</evidence>
<reference evidence="2" key="1">
    <citation type="submission" date="2021-12" db="EMBL/GenBank/DDBJ databases">
        <authorList>
            <person name="Martin H S."/>
        </authorList>
    </citation>
    <scope>NUCLEOTIDE SEQUENCE</scope>
</reference>
<proteinExistence type="predicted"/>
<feature type="region of interest" description="Disordered" evidence="1">
    <location>
        <begin position="167"/>
        <end position="192"/>
    </location>
</feature>
<dbReference type="Proteomes" id="UP000838878">
    <property type="component" value="Chromosome 13"/>
</dbReference>